<feature type="binding site" evidence="13">
    <location>
        <position position="314"/>
    </location>
    <ligand>
        <name>S-adenosyl-L-methionine</name>
        <dbReference type="ChEBI" id="CHEBI:59789"/>
    </ligand>
</feature>
<keyword evidence="4" id="KW-0963">Cytoplasm</keyword>
<evidence type="ECO:0000313" key="15">
    <source>
        <dbReference type="EMBL" id="MBI5247859.1"/>
    </source>
</evidence>
<dbReference type="CDD" id="cd02440">
    <property type="entry name" value="AdoMet_MTases"/>
    <property type="match status" value="1"/>
</dbReference>
<dbReference type="InterPro" id="IPR004573">
    <property type="entry name" value="rRNA_ssu_MeTfrase_B"/>
</dbReference>
<organism evidence="15 16">
    <name type="scientific">Desulfomonile tiedjei</name>
    <dbReference type="NCBI Taxonomy" id="2358"/>
    <lineage>
        <taxon>Bacteria</taxon>
        <taxon>Pseudomonadati</taxon>
        <taxon>Thermodesulfobacteriota</taxon>
        <taxon>Desulfomonilia</taxon>
        <taxon>Desulfomonilales</taxon>
        <taxon>Desulfomonilaceae</taxon>
        <taxon>Desulfomonile</taxon>
    </lineage>
</organism>
<keyword evidence="5" id="KW-0698">rRNA processing</keyword>
<evidence type="ECO:0000256" key="7">
    <source>
        <dbReference type="ARBA" id="ARBA00022679"/>
    </source>
</evidence>
<feature type="active site" description="Nucleophile" evidence="13">
    <location>
        <position position="386"/>
    </location>
</feature>
<dbReference type="GO" id="GO:0008649">
    <property type="term" value="F:rRNA methyltransferase activity"/>
    <property type="evidence" value="ECO:0007669"/>
    <property type="project" value="InterPro"/>
</dbReference>
<dbReference type="Pfam" id="PF01189">
    <property type="entry name" value="Methyltr_RsmB-F"/>
    <property type="match status" value="1"/>
</dbReference>
<accession>A0A9D6Z1M6</accession>
<dbReference type="PANTHER" id="PTHR22807">
    <property type="entry name" value="NOP2 YEAST -RELATED NOL1/NOP2/FMU SUN DOMAIN-CONTAINING"/>
    <property type="match status" value="1"/>
</dbReference>
<dbReference type="NCBIfam" id="TIGR00563">
    <property type="entry name" value="rsmB"/>
    <property type="match status" value="1"/>
</dbReference>
<evidence type="ECO:0000256" key="9">
    <source>
        <dbReference type="ARBA" id="ARBA00022884"/>
    </source>
</evidence>
<evidence type="ECO:0000256" key="6">
    <source>
        <dbReference type="ARBA" id="ARBA00022603"/>
    </source>
</evidence>
<dbReference type="PROSITE" id="PS51686">
    <property type="entry name" value="SAM_MT_RSMB_NOP"/>
    <property type="match status" value="1"/>
</dbReference>
<dbReference type="InterPro" id="IPR054728">
    <property type="entry name" value="RsmB-like_ferredoxin"/>
</dbReference>
<evidence type="ECO:0000256" key="4">
    <source>
        <dbReference type="ARBA" id="ARBA00022490"/>
    </source>
</evidence>
<comment type="subcellular location">
    <subcellularLocation>
        <location evidence="2">Cytoplasm</location>
    </subcellularLocation>
</comment>
<sequence length="451" mass="49229">MPSSIVTKSREIALGVLDRVRSGEFAEAALSTILERESPSQKDRALATELVYGVLRWQDRLDSIVRQCLARPGKKPDPHVSAILRMALYQLFFLDRVPDHAAVDQAVAQAKHSAKHSASFVNAVLRKALRERGSLDHPPSNSPDALAVYYSHPEWLVRKWMRQYGLDRTAEILRHNNSRPLLELRVNGLKSDLTQVVKILSAQGVETNPVSHMADALQIAGAAGSVDALPGFREGFFLIQGLASQMIAPLLNPEPGQRILDACAAPGGKTAHLAALTADKAEVTALDANPARLHGTAQNLQRLGVRSARLVQGDAADPELLEGLGTFDRILLDAPCSNLGVLRHNPEAKYRLTRATLVKMAGYQARLLENTASALKRGGILLYTVCSFSEEETHGVLTNFLKRNPGYATVPFSPEELISGDFLDARGFFATFPPNPDFPLDGFFAARLSRN</sequence>
<reference evidence="15" key="1">
    <citation type="submission" date="2020-07" db="EMBL/GenBank/DDBJ databases">
        <title>Huge and variable diversity of episymbiotic CPR bacteria and DPANN archaea in groundwater ecosystems.</title>
        <authorList>
            <person name="He C.Y."/>
            <person name="Keren R."/>
            <person name="Whittaker M."/>
            <person name="Farag I.F."/>
            <person name="Doudna J."/>
            <person name="Cate J.H.D."/>
            <person name="Banfield J.F."/>
        </authorList>
    </citation>
    <scope>NUCLEOTIDE SEQUENCE</scope>
    <source>
        <strain evidence="15">NC_groundwater_1664_Pr3_B-0.1um_52_9</strain>
    </source>
</reference>
<comment type="function">
    <text evidence="1">Specifically methylates the cytosine at position 967 (m5C967) of 16S rRNA.</text>
</comment>
<name>A0A9D6Z1M6_9BACT</name>
<dbReference type="InterPro" id="IPR049560">
    <property type="entry name" value="MeTrfase_RsmB-F_NOP2_cat"/>
</dbReference>
<dbReference type="AlphaFoldDB" id="A0A9D6Z1M6"/>
<evidence type="ECO:0000256" key="5">
    <source>
        <dbReference type="ARBA" id="ARBA00022552"/>
    </source>
</evidence>
<dbReference type="NCBIfam" id="NF011494">
    <property type="entry name" value="PRK14902.1"/>
    <property type="match status" value="1"/>
</dbReference>
<dbReference type="PRINTS" id="PR02008">
    <property type="entry name" value="RCMTFAMILY"/>
</dbReference>
<dbReference type="Gene3D" id="3.30.70.1170">
    <property type="entry name" value="Sun protein, domain 3"/>
    <property type="match status" value="1"/>
</dbReference>
<protein>
    <recommendedName>
        <fullName evidence="3">16S rRNA (cytosine(967)-C(5))-methyltransferase</fullName>
        <ecNumber evidence="3">2.1.1.176</ecNumber>
    </recommendedName>
    <alternativeName>
        <fullName evidence="10">16S rRNA m5C967 methyltransferase</fullName>
    </alternativeName>
    <alternativeName>
        <fullName evidence="11">rRNA (cytosine-C(5)-)-methyltransferase RsmB</fullName>
    </alternativeName>
</protein>
<feature type="binding site" evidence="13">
    <location>
        <begin position="263"/>
        <end position="269"/>
    </location>
    <ligand>
        <name>S-adenosyl-L-methionine</name>
        <dbReference type="ChEBI" id="CHEBI:59789"/>
    </ligand>
</feature>
<evidence type="ECO:0000313" key="16">
    <source>
        <dbReference type="Proteomes" id="UP000807825"/>
    </source>
</evidence>
<dbReference type="InterPro" id="IPR001678">
    <property type="entry name" value="MeTrfase_RsmB-F_NOP2_dom"/>
</dbReference>
<dbReference type="GO" id="GO:0003723">
    <property type="term" value="F:RNA binding"/>
    <property type="evidence" value="ECO:0007669"/>
    <property type="project" value="UniProtKB-UniRule"/>
</dbReference>
<dbReference type="EC" id="2.1.1.176" evidence="3"/>
<dbReference type="InterPro" id="IPR006027">
    <property type="entry name" value="NusB_RsmB_TIM44"/>
</dbReference>
<evidence type="ECO:0000259" key="14">
    <source>
        <dbReference type="PROSITE" id="PS51686"/>
    </source>
</evidence>
<dbReference type="Gene3D" id="1.10.940.10">
    <property type="entry name" value="NusB-like"/>
    <property type="match status" value="1"/>
</dbReference>
<comment type="similarity">
    <text evidence="13">Belongs to the class I-like SAM-binding methyltransferase superfamily. RsmB/NOP family.</text>
</comment>
<evidence type="ECO:0000256" key="10">
    <source>
        <dbReference type="ARBA" id="ARBA00030399"/>
    </source>
</evidence>
<dbReference type="EMBL" id="JACRDE010000002">
    <property type="protein sequence ID" value="MBI5247859.1"/>
    <property type="molecule type" value="Genomic_DNA"/>
</dbReference>
<gene>
    <name evidence="15" type="primary">rsmB</name>
    <name evidence="15" type="ORF">HY912_00050</name>
</gene>
<evidence type="ECO:0000256" key="3">
    <source>
        <dbReference type="ARBA" id="ARBA00012140"/>
    </source>
</evidence>
<dbReference type="Proteomes" id="UP000807825">
    <property type="component" value="Unassembled WGS sequence"/>
</dbReference>
<evidence type="ECO:0000256" key="11">
    <source>
        <dbReference type="ARBA" id="ARBA00031088"/>
    </source>
</evidence>
<dbReference type="PANTHER" id="PTHR22807:SF53">
    <property type="entry name" value="RIBOSOMAL RNA SMALL SUBUNIT METHYLTRANSFERASE B-RELATED"/>
    <property type="match status" value="1"/>
</dbReference>
<feature type="binding site" evidence="13">
    <location>
        <position position="333"/>
    </location>
    <ligand>
        <name>S-adenosyl-L-methionine</name>
        <dbReference type="ChEBI" id="CHEBI:59789"/>
    </ligand>
</feature>
<dbReference type="InterPro" id="IPR029063">
    <property type="entry name" value="SAM-dependent_MTases_sf"/>
</dbReference>
<feature type="domain" description="SAM-dependent MTase RsmB/NOP-type" evidence="14">
    <location>
        <begin position="172"/>
        <end position="451"/>
    </location>
</feature>
<dbReference type="Pfam" id="PF01029">
    <property type="entry name" value="NusB"/>
    <property type="match status" value="1"/>
</dbReference>
<dbReference type="SUPFAM" id="SSF48013">
    <property type="entry name" value="NusB-like"/>
    <property type="match status" value="1"/>
</dbReference>
<keyword evidence="8 13" id="KW-0949">S-adenosyl-L-methionine</keyword>
<comment type="caution">
    <text evidence="15">The sequence shown here is derived from an EMBL/GenBank/DDBJ whole genome shotgun (WGS) entry which is preliminary data.</text>
</comment>
<dbReference type="InterPro" id="IPR035926">
    <property type="entry name" value="NusB-like_sf"/>
</dbReference>
<feature type="binding site" evidence="13">
    <location>
        <position position="287"/>
    </location>
    <ligand>
        <name>S-adenosyl-L-methionine</name>
        <dbReference type="ChEBI" id="CHEBI:59789"/>
    </ligand>
</feature>
<evidence type="ECO:0000256" key="13">
    <source>
        <dbReference type="PROSITE-ProRule" id="PRU01023"/>
    </source>
</evidence>
<evidence type="ECO:0000256" key="1">
    <source>
        <dbReference type="ARBA" id="ARBA00002724"/>
    </source>
</evidence>
<proteinExistence type="inferred from homology"/>
<evidence type="ECO:0000256" key="2">
    <source>
        <dbReference type="ARBA" id="ARBA00004496"/>
    </source>
</evidence>
<dbReference type="GO" id="GO:0005737">
    <property type="term" value="C:cytoplasm"/>
    <property type="evidence" value="ECO:0007669"/>
    <property type="project" value="UniProtKB-SubCell"/>
</dbReference>
<comment type="catalytic activity">
    <reaction evidence="12">
        <text>cytidine(967) in 16S rRNA + S-adenosyl-L-methionine = 5-methylcytidine(967) in 16S rRNA + S-adenosyl-L-homocysteine + H(+)</text>
        <dbReference type="Rhea" id="RHEA:42748"/>
        <dbReference type="Rhea" id="RHEA-COMP:10219"/>
        <dbReference type="Rhea" id="RHEA-COMP:10220"/>
        <dbReference type="ChEBI" id="CHEBI:15378"/>
        <dbReference type="ChEBI" id="CHEBI:57856"/>
        <dbReference type="ChEBI" id="CHEBI:59789"/>
        <dbReference type="ChEBI" id="CHEBI:74483"/>
        <dbReference type="ChEBI" id="CHEBI:82748"/>
        <dbReference type="EC" id="2.1.1.176"/>
    </reaction>
</comment>
<keyword evidence="6 13" id="KW-0489">Methyltransferase</keyword>
<keyword evidence="9 13" id="KW-0694">RNA-binding</keyword>
<dbReference type="Pfam" id="PF22458">
    <property type="entry name" value="RsmF-B_ferredox"/>
    <property type="match status" value="1"/>
</dbReference>
<dbReference type="Gene3D" id="3.40.50.150">
    <property type="entry name" value="Vaccinia Virus protein VP39"/>
    <property type="match status" value="1"/>
</dbReference>
<dbReference type="GO" id="GO:0006355">
    <property type="term" value="P:regulation of DNA-templated transcription"/>
    <property type="evidence" value="ECO:0007669"/>
    <property type="project" value="InterPro"/>
</dbReference>
<evidence type="ECO:0000256" key="8">
    <source>
        <dbReference type="ARBA" id="ARBA00022691"/>
    </source>
</evidence>
<dbReference type="InterPro" id="IPR023267">
    <property type="entry name" value="RCMT"/>
</dbReference>
<evidence type="ECO:0000256" key="12">
    <source>
        <dbReference type="ARBA" id="ARBA00047283"/>
    </source>
</evidence>
<keyword evidence="7 13" id="KW-0808">Transferase</keyword>
<dbReference type="SUPFAM" id="SSF53335">
    <property type="entry name" value="S-adenosyl-L-methionine-dependent methyltransferases"/>
    <property type="match status" value="1"/>
</dbReference>